<keyword evidence="6" id="KW-0049">Antioxidant</keyword>
<protein>
    <recommendedName>
        <fullName evidence="4">superoxide dismutase</fullName>
        <ecNumber evidence="4">1.15.1.1</ecNumber>
    </recommendedName>
</protein>
<evidence type="ECO:0000313" key="10">
    <source>
        <dbReference type="Proteomes" id="UP001174694"/>
    </source>
</evidence>
<comment type="catalytic activity">
    <reaction evidence="7">
        <text>2 superoxide + 2 H(+) = H2O2 + O2</text>
        <dbReference type="Rhea" id="RHEA:20696"/>
        <dbReference type="ChEBI" id="CHEBI:15378"/>
        <dbReference type="ChEBI" id="CHEBI:15379"/>
        <dbReference type="ChEBI" id="CHEBI:16240"/>
        <dbReference type="ChEBI" id="CHEBI:18421"/>
        <dbReference type="EC" id="1.15.1.1"/>
    </reaction>
</comment>
<organism evidence="9 10">
    <name type="scientific">Pleurostoma richardsiae</name>
    <dbReference type="NCBI Taxonomy" id="41990"/>
    <lineage>
        <taxon>Eukaryota</taxon>
        <taxon>Fungi</taxon>
        <taxon>Dikarya</taxon>
        <taxon>Ascomycota</taxon>
        <taxon>Pezizomycotina</taxon>
        <taxon>Sordariomycetes</taxon>
        <taxon>Sordariomycetidae</taxon>
        <taxon>Calosphaeriales</taxon>
        <taxon>Pleurostomataceae</taxon>
        <taxon>Pleurostoma</taxon>
    </lineage>
</organism>
<dbReference type="PANTHER" id="PTHR20910:SF1">
    <property type="entry name" value="SUPEROXIDE DISMUTASE COPPER_ZINC BINDING DOMAIN-CONTAINING PROTEIN"/>
    <property type="match status" value="1"/>
</dbReference>
<dbReference type="PANTHER" id="PTHR20910">
    <property type="entry name" value="AGAP001623-PA"/>
    <property type="match status" value="1"/>
</dbReference>
<dbReference type="Gene3D" id="2.60.40.200">
    <property type="entry name" value="Superoxide dismutase, copper/zinc binding domain"/>
    <property type="match status" value="1"/>
</dbReference>
<evidence type="ECO:0000256" key="7">
    <source>
        <dbReference type="ARBA" id="ARBA00049204"/>
    </source>
</evidence>
<evidence type="ECO:0000256" key="6">
    <source>
        <dbReference type="ARBA" id="ARBA00022862"/>
    </source>
</evidence>
<keyword evidence="5" id="KW-0964">Secreted</keyword>
<dbReference type="InterPro" id="IPR053257">
    <property type="entry name" value="Cu-only_SOD"/>
</dbReference>
<evidence type="ECO:0000256" key="2">
    <source>
        <dbReference type="ARBA" id="ARBA00004613"/>
    </source>
</evidence>
<feature type="signal peptide" evidence="8">
    <location>
        <begin position="1"/>
        <end position="19"/>
    </location>
</feature>
<gene>
    <name evidence="9" type="ORF">NKR23_g5237</name>
</gene>
<evidence type="ECO:0000256" key="1">
    <source>
        <dbReference type="ARBA" id="ARBA00004196"/>
    </source>
</evidence>
<sequence length="183" mass="18838">MRASLSLLGLLGGFALSRAQTTGKLGDAVIVTNNPPGVEYAAKFTGSITGWANASSAAGGKGVSFNISVSGLPTEKGPFKYHIHVNPVPSDGNCTGTGGHLDPFQREDTPACDSTKPATCEVGDLSGKYGTVTGPVALKSFVDLYTALVPTDVAFFGNRSIVFHDASSARIACANFTLVEPVE</sequence>
<evidence type="ECO:0000256" key="8">
    <source>
        <dbReference type="SAM" id="SignalP"/>
    </source>
</evidence>
<evidence type="ECO:0000256" key="3">
    <source>
        <dbReference type="ARBA" id="ARBA00010457"/>
    </source>
</evidence>
<evidence type="ECO:0000313" key="9">
    <source>
        <dbReference type="EMBL" id="KAJ9148413.1"/>
    </source>
</evidence>
<name>A0AA38VUI0_9PEZI</name>
<dbReference type="FunFam" id="2.60.40.200:FF:000007">
    <property type="entry name" value="Cell surface Cu-only superoxide dismutase 5"/>
    <property type="match status" value="1"/>
</dbReference>
<reference evidence="9" key="1">
    <citation type="submission" date="2022-07" db="EMBL/GenBank/DDBJ databases">
        <title>Fungi with potential for degradation of polypropylene.</title>
        <authorList>
            <person name="Gostincar C."/>
        </authorList>
    </citation>
    <scope>NUCLEOTIDE SEQUENCE</scope>
    <source>
        <strain evidence="9">EXF-13308</strain>
    </source>
</reference>
<comment type="caution">
    <text evidence="9">The sequence shown here is derived from an EMBL/GenBank/DDBJ whole genome shotgun (WGS) entry which is preliminary data.</text>
</comment>
<keyword evidence="10" id="KW-1185">Reference proteome</keyword>
<accession>A0AA38VUI0</accession>
<dbReference type="EMBL" id="JANBVO010000013">
    <property type="protein sequence ID" value="KAJ9148413.1"/>
    <property type="molecule type" value="Genomic_DNA"/>
</dbReference>
<dbReference type="AlphaFoldDB" id="A0AA38VUI0"/>
<feature type="chain" id="PRO_5041423805" description="superoxide dismutase" evidence="8">
    <location>
        <begin position="20"/>
        <end position="183"/>
    </location>
</feature>
<dbReference type="GO" id="GO:0046872">
    <property type="term" value="F:metal ion binding"/>
    <property type="evidence" value="ECO:0007669"/>
    <property type="project" value="InterPro"/>
</dbReference>
<dbReference type="Proteomes" id="UP001174694">
    <property type="component" value="Unassembled WGS sequence"/>
</dbReference>
<evidence type="ECO:0000256" key="5">
    <source>
        <dbReference type="ARBA" id="ARBA00022525"/>
    </source>
</evidence>
<comment type="subcellular location">
    <subcellularLocation>
        <location evidence="1">Cell envelope</location>
    </subcellularLocation>
    <subcellularLocation>
        <location evidence="2">Secreted</location>
    </subcellularLocation>
</comment>
<dbReference type="GO" id="GO:0004784">
    <property type="term" value="F:superoxide dismutase activity"/>
    <property type="evidence" value="ECO:0007669"/>
    <property type="project" value="UniProtKB-EC"/>
</dbReference>
<dbReference type="GO" id="GO:0005576">
    <property type="term" value="C:extracellular region"/>
    <property type="evidence" value="ECO:0007669"/>
    <property type="project" value="UniProtKB-SubCell"/>
</dbReference>
<dbReference type="EC" id="1.15.1.1" evidence="4"/>
<evidence type="ECO:0000256" key="4">
    <source>
        <dbReference type="ARBA" id="ARBA00012682"/>
    </source>
</evidence>
<keyword evidence="8" id="KW-0732">Signal</keyword>
<dbReference type="InterPro" id="IPR036423">
    <property type="entry name" value="SOD-like_Cu/Zn_dom_sf"/>
</dbReference>
<comment type="similarity">
    <text evidence="3">Belongs to the Cu-Zn superoxide dismutase family.</text>
</comment>
<proteinExistence type="inferred from homology"/>
<dbReference type="SUPFAM" id="SSF49329">
    <property type="entry name" value="Cu,Zn superoxide dismutase-like"/>
    <property type="match status" value="1"/>
</dbReference>